<dbReference type="PANTHER" id="PTHR33050">
    <property type="entry name" value="REVERSE TRANSCRIPTASE DOMAIN-CONTAINING PROTEIN"/>
    <property type="match status" value="1"/>
</dbReference>
<dbReference type="Gene3D" id="1.10.287.3160">
    <property type="match status" value="1"/>
</dbReference>
<dbReference type="Pfam" id="PF00078">
    <property type="entry name" value="RVT_1"/>
    <property type="match status" value="1"/>
</dbReference>
<evidence type="ECO:0000256" key="1">
    <source>
        <dbReference type="ARBA" id="ARBA00010879"/>
    </source>
</evidence>
<gene>
    <name evidence="5" type="ORF">RIMI_LOCUS15044585</name>
</gene>
<feature type="region of interest" description="Disordered" evidence="3">
    <location>
        <begin position="661"/>
        <end position="684"/>
    </location>
</feature>
<evidence type="ECO:0000313" key="5">
    <source>
        <dbReference type="EMBL" id="CAJ0955193.1"/>
    </source>
</evidence>
<feature type="compositionally biased region" description="Low complexity" evidence="3">
    <location>
        <begin position="121"/>
        <end position="135"/>
    </location>
</feature>
<evidence type="ECO:0000259" key="4">
    <source>
        <dbReference type="PROSITE" id="PS50878"/>
    </source>
</evidence>
<comment type="similarity">
    <text evidence="1">Belongs to the beta type-B retroviral polymerase family. HERV class-II K(HML-2) pol subfamily.</text>
</comment>
<dbReference type="PROSITE" id="PS50878">
    <property type="entry name" value="RT_POL"/>
    <property type="match status" value="1"/>
</dbReference>
<dbReference type="Gene3D" id="3.10.10.10">
    <property type="entry name" value="HIV Type 1 Reverse Transcriptase, subunit A, domain 1"/>
    <property type="match status" value="1"/>
</dbReference>
<dbReference type="EMBL" id="CAUEEQ010039802">
    <property type="protein sequence ID" value="CAJ0955193.1"/>
    <property type="molecule type" value="Genomic_DNA"/>
</dbReference>
<sequence length="1064" mass="120841">MMEVTVGRRGGSATVLSSVQIPEFQASKVHRLPYWDTQGRKSVSKSKHRECAICTEPLPDGHKKKLCSICIQQLIEDETPDLTSTLRDLVRQEVRDSIRSQKTVSKKRKEILSPASDVDSDTGGVSSDSHPSSSSEDVESSRTCLSLDRVNRLVKAVNSTMGIEETQAECSIQDIMFKGIDRKSRRVFPVVDKVKSLITREWKKPERKGSLPPAFKRRYPFEEEASSPWDKVPKLDAAVAKACKKTSLPFEDLGSLKDPLDRKAENSWRWSQRFEISKKKGVLVKVPTEEQGTGFYSPLFLVKKPDGSYRTIINLKGLNVFLLVPSFKMESVKSAIKLLFHNCFMVVLDLKDAYYHVPIHATHQRFLRVAISLAGTVEHFQYRALPFGVAVAPRVFTKIMVEVMAHLHEQNILIIPYLDDLLIVGRSEVHCKEQLGKVMAALHNLGWIINLKKSRLQPSTSQQFLGLTVDSAQQECRLPDSKVDTIHRLASRAISNPGRHVRILSDNQVTVAYVNHQGGTRSRSLMNVTNHIFQMAENHLLSLTALHIKGNLNTMADYLSRNELRQGDWSLKPAVFNQIVRLWGCPEIDLFASRGNKKLHQFCSLDPRDNPYAVDALLIPWNFNLAYAFPPLNLIPIVLRKICEDGARVLVPMVEKHVHFPTMDPPRNTGPPFPGSSLPSTSNQLAPDSVELERSLLKGKGFSQNLVNTLLKSRKASTTSIYVRVWRKFLSSSGAQIDQKPDIAQILEFLQKGLDYFSYIYLITVGHSNVIRFLPDPSEKLFPADGENVQKNVCFTLGSLSLVKTTPDRFHIWDKMMRKQMQEYLEVSWEMVKFMESDNAPVILKKSFDLQECMIDSLIQTESEMSDLLRDFLSVEEDAARTLLETEDTKQKTLYKLGKIEQELQTLCDKNASLESGIKYPSGHKGANIFRSALQIIEGTCTYNRHYSITEIQFKTDIKRSEGPARKLTNYEEKGRHESHSIWGKTFLQKELEEVKLLEDEIAEVERETQEDTTVIIPSALYLAKLFHSVTKIDWDYNCDSTLIKGSILPYDMLVLHISIRTFY</sequence>
<dbReference type="EC" id="3.1.26.4" evidence="2"/>
<dbReference type="InterPro" id="IPR043128">
    <property type="entry name" value="Rev_trsase/Diguanyl_cyclase"/>
</dbReference>
<evidence type="ECO:0000256" key="2">
    <source>
        <dbReference type="ARBA" id="ARBA00012180"/>
    </source>
</evidence>
<dbReference type="CDD" id="cd09275">
    <property type="entry name" value="RNase_HI_RT_DIRS1"/>
    <property type="match status" value="1"/>
</dbReference>
<feature type="domain" description="Reverse transcriptase" evidence="4">
    <location>
        <begin position="283"/>
        <end position="469"/>
    </location>
</feature>
<dbReference type="InterPro" id="IPR043502">
    <property type="entry name" value="DNA/RNA_pol_sf"/>
</dbReference>
<proteinExistence type="inferred from homology"/>
<dbReference type="Gene3D" id="3.30.160.570">
    <property type="entry name" value="Ncd80 complex, Spc24 subunit"/>
    <property type="match status" value="1"/>
</dbReference>
<dbReference type="InterPro" id="IPR052055">
    <property type="entry name" value="Hepadnavirus_pol/RT"/>
</dbReference>
<keyword evidence="6" id="KW-1185">Reference proteome</keyword>
<protein>
    <recommendedName>
        <fullName evidence="2">ribonuclease H</fullName>
        <ecNumber evidence="2">3.1.26.4</ecNumber>
    </recommendedName>
</protein>
<dbReference type="CDD" id="cd03714">
    <property type="entry name" value="RT_DIRS1"/>
    <property type="match status" value="1"/>
</dbReference>
<organism evidence="5 6">
    <name type="scientific">Ranitomeya imitator</name>
    <name type="common">mimic poison frog</name>
    <dbReference type="NCBI Taxonomy" id="111125"/>
    <lineage>
        <taxon>Eukaryota</taxon>
        <taxon>Metazoa</taxon>
        <taxon>Chordata</taxon>
        <taxon>Craniata</taxon>
        <taxon>Vertebrata</taxon>
        <taxon>Euteleostomi</taxon>
        <taxon>Amphibia</taxon>
        <taxon>Batrachia</taxon>
        <taxon>Anura</taxon>
        <taxon>Neobatrachia</taxon>
        <taxon>Hyloidea</taxon>
        <taxon>Dendrobatidae</taxon>
        <taxon>Dendrobatinae</taxon>
        <taxon>Ranitomeya</taxon>
    </lineage>
</organism>
<feature type="region of interest" description="Disordered" evidence="3">
    <location>
        <begin position="98"/>
        <end position="142"/>
    </location>
</feature>
<dbReference type="Proteomes" id="UP001176940">
    <property type="component" value="Unassembled WGS sequence"/>
</dbReference>
<name>A0ABN9LZU3_9NEOB</name>
<comment type="caution">
    <text evidence="5">The sequence shown here is derived from an EMBL/GenBank/DDBJ whole genome shotgun (WGS) entry which is preliminary data.</text>
</comment>
<evidence type="ECO:0000313" key="6">
    <source>
        <dbReference type="Proteomes" id="UP001176940"/>
    </source>
</evidence>
<accession>A0ABN9LZU3</accession>
<dbReference type="PANTHER" id="PTHR33050:SF7">
    <property type="entry name" value="RIBONUCLEASE H"/>
    <property type="match status" value="1"/>
</dbReference>
<dbReference type="Gene3D" id="3.30.70.270">
    <property type="match status" value="1"/>
</dbReference>
<evidence type="ECO:0000256" key="3">
    <source>
        <dbReference type="SAM" id="MobiDB-lite"/>
    </source>
</evidence>
<dbReference type="InterPro" id="IPR000477">
    <property type="entry name" value="RT_dom"/>
</dbReference>
<reference evidence="5" key="1">
    <citation type="submission" date="2023-07" db="EMBL/GenBank/DDBJ databases">
        <authorList>
            <person name="Stuckert A."/>
        </authorList>
    </citation>
    <scope>NUCLEOTIDE SEQUENCE</scope>
</reference>
<dbReference type="SUPFAM" id="SSF56672">
    <property type="entry name" value="DNA/RNA polymerases"/>
    <property type="match status" value="1"/>
</dbReference>